<gene>
    <name evidence="1" type="ORF">EV187_1308</name>
</gene>
<dbReference type="SUPFAM" id="SSF53474">
    <property type="entry name" value="alpha/beta-Hydrolases"/>
    <property type="match status" value="1"/>
</dbReference>
<proteinExistence type="predicted"/>
<dbReference type="Proteomes" id="UP000293289">
    <property type="component" value="Unassembled WGS sequence"/>
</dbReference>
<comment type="caution">
    <text evidence="1">The sequence shown here is derived from an EMBL/GenBank/DDBJ whole genome shotgun (WGS) entry which is preliminary data.</text>
</comment>
<dbReference type="PANTHER" id="PTHR15394:SF3">
    <property type="entry name" value="SERINE HYDROLASE RBBP9"/>
    <property type="match status" value="1"/>
</dbReference>
<reference evidence="1 2" key="1">
    <citation type="submission" date="2019-02" db="EMBL/GenBank/DDBJ databases">
        <title>Genomic Encyclopedia of Type Strains, Phase IV (KMG-IV): sequencing the most valuable type-strain genomes for metagenomic binning, comparative biology and taxonomic classification.</title>
        <authorList>
            <person name="Goeker M."/>
        </authorList>
    </citation>
    <scope>NUCLEOTIDE SEQUENCE [LARGE SCALE GENOMIC DNA]</scope>
    <source>
        <strain evidence="1 2">DSM 43045</strain>
    </source>
</reference>
<dbReference type="InterPro" id="IPR029058">
    <property type="entry name" value="AB_hydrolase_fold"/>
</dbReference>
<organism evidence="1 2">
    <name type="scientific">Agromyces ramosus</name>
    <dbReference type="NCBI Taxonomy" id="33879"/>
    <lineage>
        <taxon>Bacteria</taxon>
        <taxon>Bacillati</taxon>
        <taxon>Actinomycetota</taxon>
        <taxon>Actinomycetes</taxon>
        <taxon>Micrococcales</taxon>
        <taxon>Microbacteriaceae</taxon>
        <taxon>Agromyces</taxon>
    </lineage>
</organism>
<name>A0A4Q7MCM0_9MICO</name>
<protein>
    <recommendedName>
        <fullName evidence="3">Alpha/beta hydrolase family protein</fullName>
    </recommendedName>
</protein>
<evidence type="ECO:0000313" key="1">
    <source>
        <dbReference type="EMBL" id="RZS65611.1"/>
    </source>
</evidence>
<dbReference type="Gene3D" id="3.40.50.1820">
    <property type="entry name" value="alpha/beta hydrolase"/>
    <property type="match status" value="1"/>
</dbReference>
<evidence type="ECO:0000313" key="2">
    <source>
        <dbReference type="Proteomes" id="UP000293289"/>
    </source>
</evidence>
<dbReference type="EMBL" id="SGWY01000002">
    <property type="protein sequence ID" value="RZS65611.1"/>
    <property type="molecule type" value="Genomic_DNA"/>
</dbReference>
<dbReference type="AlphaFoldDB" id="A0A4Q7MCM0"/>
<keyword evidence="2" id="KW-1185">Reference proteome</keyword>
<dbReference type="Pfam" id="PF06821">
    <property type="entry name" value="Ser_hydrolase"/>
    <property type="match status" value="1"/>
</dbReference>
<accession>A0A4Q7MCM0</accession>
<dbReference type="InterPro" id="IPR010662">
    <property type="entry name" value="RBBP9/YdeN"/>
</dbReference>
<dbReference type="RefSeq" id="WP_130352290.1">
    <property type="nucleotide sequence ID" value="NZ_SGWY01000002.1"/>
</dbReference>
<evidence type="ECO:0008006" key="3">
    <source>
        <dbReference type="Google" id="ProtNLM"/>
    </source>
</evidence>
<dbReference type="OrthoDB" id="9804993at2"/>
<dbReference type="GO" id="GO:0016787">
    <property type="term" value="F:hydrolase activity"/>
    <property type="evidence" value="ECO:0007669"/>
    <property type="project" value="InterPro"/>
</dbReference>
<sequence>MAEEYLILHGWQNRRPEGHWQRWLAAELESRGASVRYPQLPEPDEPVLDDWIAALEAELRETDPASLVVVAHSLGCLLWLAYATRRAERGADVPAARRIVLVAPAAGTVLRGIPEVAAFAPTLDCATARDALAGSVAERGVVVACTDDPYCPEGAEHAYARPLDLDFVPVEGGGHLTIDDGYGPFPLVLALATS</sequence>
<dbReference type="PANTHER" id="PTHR15394">
    <property type="entry name" value="SERINE HYDROLASE RBBP9"/>
    <property type="match status" value="1"/>
</dbReference>